<name>A0ACA9Q1M0_9GLOM</name>
<accession>A0ACA9Q1M0</accession>
<dbReference type="Proteomes" id="UP000789920">
    <property type="component" value="Unassembled WGS sequence"/>
</dbReference>
<evidence type="ECO:0000313" key="2">
    <source>
        <dbReference type="Proteomes" id="UP000789920"/>
    </source>
</evidence>
<organism evidence="1 2">
    <name type="scientific">Racocetra persica</name>
    <dbReference type="NCBI Taxonomy" id="160502"/>
    <lineage>
        <taxon>Eukaryota</taxon>
        <taxon>Fungi</taxon>
        <taxon>Fungi incertae sedis</taxon>
        <taxon>Mucoromycota</taxon>
        <taxon>Glomeromycotina</taxon>
        <taxon>Glomeromycetes</taxon>
        <taxon>Diversisporales</taxon>
        <taxon>Gigasporaceae</taxon>
        <taxon>Racocetra</taxon>
    </lineage>
</organism>
<evidence type="ECO:0000313" key="1">
    <source>
        <dbReference type="EMBL" id="CAG8729458.1"/>
    </source>
</evidence>
<gene>
    <name evidence="1" type="ORF">RPERSI_LOCUS12006</name>
</gene>
<reference evidence="1" key="1">
    <citation type="submission" date="2021-06" db="EMBL/GenBank/DDBJ databases">
        <authorList>
            <person name="Kallberg Y."/>
            <person name="Tangrot J."/>
            <person name="Rosling A."/>
        </authorList>
    </citation>
    <scope>NUCLEOTIDE SEQUENCE</scope>
    <source>
        <strain evidence="1">MA461A</strain>
    </source>
</reference>
<feature type="non-terminal residue" evidence="1">
    <location>
        <position position="1"/>
    </location>
</feature>
<dbReference type="EMBL" id="CAJVQC010025294">
    <property type="protein sequence ID" value="CAG8729458.1"/>
    <property type="molecule type" value="Genomic_DNA"/>
</dbReference>
<proteinExistence type="predicted"/>
<protein>
    <submittedName>
        <fullName evidence="1">33696_t:CDS:1</fullName>
    </submittedName>
</protein>
<keyword evidence="2" id="KW-1185">Reference proteome</keyword>
<comment type="caution">
    <text evidence="1">The sequence shown here is derived from an EMBL/GenBank/DDBJ whole genome shotgun (WGS) entry which is preliminary data.</text>
</comment>
<sequence>QNIKKFDDIKLDNTIKEYLTTPIKLKEFIRFTASSQKTNSSEITITSSSRAAILTTIPTEEIQSNATAQQQMASSKEAAEKKVKKLEQIYNITTDSQLLHDLYNRINNLKTDIQSYEKRIQKLKRNAEYQSKYHSKKTKAIIEQQEVV</sequence>